<feature type="domain" description="YspA cpYpsA-related SLOG" evidence="1">
    <location>
        <begin position="1"/>
        <end position="44"/>
    </location>
</feature>
<reference evidence="2" key="1">
    <citation type="journal article" date="2015" name="Nature">
        <title>Complex archaea that bridge the gap between prokaryotes and eukaryotes.</title>
        <authorList>
            <person name="Spang A."/>
            <person name="Saw J.H."/>
            <person name="Jorgensen S.L."/>
            <person name="Zaremba-Niedzwiedzka K."/>
            <person name="Martijn J."/>
            <person name="Lind A.E."/>
            <person name="van Eijk R."/>
            <person name="Schleper C."/>
            <person name="Guy L."/>
            <person name="Ettema T.J."/>
        </authorList>
    </citation>
    <scope>NUCLEOTIDE SEQUENCE</scope>
</reference>
<proteinExistence type="predicted"/>
<organism evidence="2">
    <name type="scientific">marine sediment metagenome</name>
    <dbReference type="NCBI Taxonomy" id="412755"/>
    <lineage>
        <taxon>unclassified sequences</taxon>
        <taxon>metagenomes</taxon>
        <taxon>ecological metagenomes</taxon>
    </lineage>
</organism>
<sequence length="123" mass="13890">MKFLVTGSRNWINGKVIEKRLNKLSYKDILIHGDAKGADRIAAKIWHEMWGEGYTRPYPAEWAKYGKSAGPIRNRQMLSENPDIELVIAFNENISASKGTLDMIQQAIRAGIPIEILVKPVLN</sequence>
<dbReference type="InterPro" id="IPR019627">
    <property type="entry name" value="YAcAr"/>
</dbReference>
<dbReference type="AlphaFoldDB" id="A0A0F9H294"/>
<dbReference type="EMBL" id="LAZR01016283">
    <property type="protein sequence ID" value="KKM05170.1"/>
    <property type="molecule type" value="Genomic_DNA"/>
</dbReference>
<comment type="caution">
    <text evidence="2">The sequence shown here is derived from an EMBL/GenBank/DDBJ whole genome shotgun (WGS) entry which is preliminary data.</text>
</comment>
<name>A0A0F9H294_9ZZZZ</name>
<evidence type="ECO:0000313" key="2">
    <source>
        <dbReference type="EMBL" id="KKM05170.1"/>
    </source>
</evidence>
<gene>
    <name evidence="2" type="ORF">LCGC14_1756830</name>
</gene>
<protein>
    <recommendedName>
        <fullName evidence="1">YspA cpYpsA-related SLOG domain-containing protein</fullName>
    </recommendedName>
</protein>
<evidence type="ECO:0000259" key="1">
    <source>
        <dbReference type="Pfam" id="PF10686"/>
    </source>
</evidence>
<dbReference type="Pfam" id="PF10686">
    <property type="entry name" value="YAcAr"/>
    <property type="match status" value="1"/>
</dbReference>
<accession>A0A0F9H294</accession>